<dbReference type="EMBL" id="CM042011">
    <property type="protein sequence ID" value="KAI3765080.1"/>
    <property type="molecule type" value="Genomic_DNA"/>
</dbReference>
<keyword evidence="2" id="KW-1185">Reference proteome</keyword>
<gene>
    <name evidence="1" type="ORF">L2E82_15104</name>
</gene>
<evidence type="ECO:0000313" key="1">
    <source>
        <dbReference type="EMBL" id="KAI3765080.1"/>
    </source>
</evidence>
<evidence type="ECO:0000313" key="2">
    <source>
        <dbReference type="Proteomes" id="UP001055811"/>
    </source>
</evidence>
<reference evidence="1 2" key="2">
    <citation type="journal article" date="2022" name="Mol. Ecol. Resour.">
        <title>The genomes of chicory, endive, great burdock and yacon provide insights into Asteraceae paleo-polyploidization history and plant inulin production.</title>
        <authorList>
            <person name="Fan W."/>
            <person name="Wang S."/>
            <person name="Wang H."/>
            <person name="Wang A."/>
            <person name="Jiang F."/>
            <person name="Liu H."/>
            <person name="Zhao H."/>
            <person name="Xu D."/>
            <person name="Zhang Y."/>
        </authorList>
    </citation>
    <scope>NUCLEOTIDE SEQUENCE [LARGE SCALE GENOMIC DNA]</scope>
    <source>
        <strain evidence="2">cv. Punajuju</strain>
        <tissue evidence="1">Leaves</tissue>
    </source>
</reference>
<reference evidence="2" key="1">
    <citation type="journal article" date="2022" name="Mol. Ecol. Resour.">
        <title>The genomes of chicory, endive, great burdock and yacon provide insights into Asteraceae palaeo-polyploidization history and plant inulin production.</title>
        <authorList>
            <person name="Fan W."/>
            <person name="Wang S."/>
            <person name="Wang H."/>
            <person name="Wang A."/>
            <person name="Jiang F."/>
            <person name="Liu H."/>
            <person name="Zhao H."/>
            <person name="Xu D."/>
            <person name="Zhang Y."/>
        </authorList>
    </citation>
    <scope>NUCLEOTIDE SEQUENCE [LARGE SCALE GENOMIC DNA]</scope>
    <source>
        <strain evidence="2">cv. Punajuju</strain>
    </source>
</reference>
<accession>A0ACB9F2F9</accession>
<sequence length="246" mass="27988">MSPSDGLEWPKPQSSGRQPQRQQPDPLTCPRCESTNTKFCYYNNYNKMQPRYFCKACKRHWTEGGTLRSIPVGGGRKNKRLRRPKISTTTTMAIRNNPSKDQDSLKPRVSDLKDTSEVAKTSFVKQIGSESSYDVESYTDIEELKGLVWDFNGSFIGGTMQQSFQEDHLRLGVSKSLSCFETNASSCIPRTCTELLENDDESKITTRSIIIPSSQQCQLPSTSNFLELINWNWNDLDSMILDDRSE</sequence>
<proteinExistence type="predicted"/>
<name>A0ACB9F2F9_CICIN</name>
<protein>
    <submittedName>
        <fullName evidence="1">Uncharacterized protein</fullName>
    </submittedName>
</protein>
<comment type="caution">
    <text evidence="1">The sequence shown here is derived from an EMBL/GenBank/DDBJ whole genome shotgun (WGS) entry which is preliminary data.</text>
</comment>
<dbReference type="Proteomes" id="UP001055811">
    <property type="component" value="Linkage Group LG03"/>
</dbReference>
<organism evidence="1 2">
    <name type="scientific">Cichorium intybus</name>
    <name type="common">Chicory</name>
    <dbReference type="NCBI Taxonomy" id="13427"/>
    <lineage>
        <taxon>Eukaryota</taxon>
        <taxon>Viridiplantae</taxon>
        <taxon>Streptophyta</taxon>
        <taxon>Embryophyta</taxon>
        <taxon>Tracheophyta</taxon>
        <taxon>Spermatophyta</taxon>
        <taxon>Magnoliopsida</taxon>
        <taxon>eudicotyledons</taxon>
        <taxon>Gunneridae</taxon>
        <taxon>Pentapetalae</taxon>
        <taxon>asterids</taxon>
        <taxon>campanulids</taxon>
        <taxon>Asterales</taxon>
        <taxon>Asteraceae</taxon>
        <taxon>Cichorioideae</taxon>
        <taxon>Cichorieae</taxon>
        <taxon>Cichoriinae</taxon>
        <taxon>Cichorium</taxon>
    </lineage>
</organism>